<name>A0A4Y2M5N3_ARAVE</name>
<evidence type="ECO:0000313" key="1">
    <source>
        <dbReference type="EMBL" id="GBN22388.1"/>
    </source>
</evidence>
<dbReference type="AlphaFoldDB" id="A0A4Y2M5N3"/>
<evidence type="ECO:0000313" key="2">
    <source>
        <dbReference type="Proteomes" id="UP000499080"/>
    </source>
</evidence>
<sequence length="112" mass="12711">MDQHHFKTVTPVHIAVSRAHVASIRDGIDVGGLYSVAKKYRKGRMTNEEITNLVLTRRIGNKIKEYIQYLALHGLNERKMMNVDDDEQHDEAYINVQDSSNVLEMGGLDIAC</sequence>
<accession>A0A4Y2M5N3</accession>
<dbReference type="Proteomes" id="UP000499080">
    <property type="component" value="Unassembled WGS sequence"/>
</dbReference>
<dbReference type="EMBL" id="BGPR01006859">
    <property type="protein sequence ID" value="GBN22388.1"/>
    <property type="molecule type" value="Genomic_DNA"/>
</dbReference>
<reference evidence="1 2" key="1">
    <citation type="journal article" date="2019" name="Sci. Rep.">
        <title>Orb-weaving spider Araneus ventricosus genome elucidates the spidroin gene catalogue.</title>
        <authorList>
            <person name="Kono N."/>
            <person name="Nakamura H."/>
            <person name="Ohtoshi R."/>
            <person name="Moran D.A.P."/>
            <person name="Shinohara A."/>
            <person name="Yoshida Y."/>
            <person name="Fujiwara M."/>
            <person name="Mori M."/>
            <person name="Tomita M."/>
            <person name="Arakawa K."/>
        </authorList>
    </citation>
    <scope>NUCLEOTIDE SEQUENCE [LARGE SCALE GENOMIC DNA]</scope>
</reference>
<proteinExistence type="predicted"/>
<comment type="caution">
    <text evidence="1">The sequence shown here is derived from an EMBL/GenBank/DDBJ whole genome shotgun (WGS) entry which is preliminary data.</text>
</comment>
<keyword evidence="2" id="KW-1185">Reference proteome</keyword>
<protein>
    <submittedName>
        <fullName evidence="1">Uncharacterized protein</fullName>
    </submittedName>
</protein>
<gene>
    <name evidence="1" type="ORF">AVEN_142074_1</name>
</gene>
<organism evidence="1 2">
    <name type="scientific">Araneus ventricosus</name>
    <name type="common">Orbweaver spider</name>
    <name type="synonym">Epeira ventricosa</name>
    <dbReference type="NCBI Taxonomy" id="182803"/>
    <lineage>
        <taxon>Eukaryota</taxon>
        <taxon>Metazoa</taxon>
        <taxon>Ecdysozoa</taxon>
        <taxon>Arthropoda</taxon>
        <taxon>Chelicerata</taxon>
        <taxon>Arachnida</taxon>
        <taxon>Araneae</taxon>
        <taxon>Araneomorphae</taxon>
        <taxon>Entelegynae</taxon>
        <taxon>Araneoidea</taxon>
        <taxon>Araneidae</taxon>
        <taxon>Araneus</taxon>
    </lineage>
</organism>